<organism evidence="1">
    <name type="scientific">Streptomyces sp. NBC_00060</name>
    <dbReference type="NCBI Taxonomy" id="2975636"/>
    <lineage>
        <taxon>Bacteria</taxon>
        <taxon>Bacillati</taxon>
        <taxon>Actinomycetota</taxon>
        <taxon>Actinomycetes</taxon>
        <taxon>Kitasatosporales</taxon>
        <taxon>Streptomycetaceae</taxon>
        <taxon>Streptomyces</taxon>
    </lineage>
</organism>
<evidence type="ECO:0000313" key="1">
    <source>
        <dbReference type="EMBL" id="WTU38783.1"/>
    </source>
</evidence>
<dbReference type="SUPFAM" id="SSF53901">
    <property type="entry name" value="Thiolase-like"/>
    <property type="match status" value="1"/>
</dbReference>
<gene>
    <name evidence="1" type="ORF">OHV25_03975</name>
</gene>
<dbReference type="GO" id="GO:0016747">
    <property type="term" value="F:acyltransferase activity, transferring groups other than amino-acyl groups"/>
    <property type="evidence" value="ECO:0007669"/>
    <property type="project" value="UniProtKB-ARBA"/>
</dbReference>
<dbReference type="EMBL" id="CP108253">
    <property type="protein sequence ID" value="WTU38783.1"/>
    <property type="molecule type" value="Genomic_DNA"/>
</dbReference>
<name>A0AAU2GUN9_9ACTN</name>
<accession>A0AAU2GUN9</accession>
<dbReference type="AlphaFoldDB" id="A0AAU2GUN9"/>
<reference evidence="1" key="1">
    <citation type="submission" date="2022-10" db="EMBL/GenBank/DDBJ databases">
        <title>The complete genomes of actinobacterial strains from the NBC collection.</title>
        <authorList>
            <person name="Joergensen T.S."/>
            <person name="Alvarez Arevalo M."/>
            <person name="Sterndorff E.B."/>
            <person name="Faurdal D."/>
            <person name="Vuksanovic O."/>
            <person name="Mourched A.-S."/>
            <person name="Charusanti P."/>
            <person name="Shaw S."/>
            <person name="Blin K."/>
            <person name="Weber T."/>
        </authorList>
    </citation>
    <scope>NUCLEOTIDE SEQUENCE</scope>
    <source>
        <strain evidence="1">NBC_00060</strain>
    </source>
</reference>
<protein>
    <submittedName>
        <fullName evidence="1">3-oxoacyl-ACP synthase</fullName>
    </submittedName>
</protein>
<sequence>MDDSVVITAVASGEVDTAELWDAHTAGADGWQDVNKWTRELPERIAELAGHALAGAGGTDPGDTACVIGSVYGAGHVAETMRARLDAGARSSLAPESFLYFNAHGVTSLICLRHRLRGYCATVLGPGAGLQALALGQRRLRLADDGPVLCGAYEMLSPAAARARGSDPVTGWAAFLVLETAARARERGARVLARLGPVQTCPPPLERAADIRATAPLAELAAVLTDDGAPATTTVAVAGRRHGYRCTAHKEG</sequence>
<proteinExistence type="predicted"/>
<dbReference type="Gene3D" id="3.40.47.10">
    <property type="match status" value="1"/>
</dbReference>
<dbReference type="InterPro" id="IPR016039">
    <property type="entry name" value="Thiolase-like"/>
</dbReference>